<keyword evidence="4" id="KW-1185">Reference proteome</keyword>
<dbReference type="SUPFAM" id="SSF52218">
    <property type="entry name" value="Flavoproteins"/>
    <property type="match status" value="1"/>
</dbReference>
<dbReference type="InterPro" id="IPR029039">
    <property type="entry name" value="Flavoprotein-like_sf"/>
</dbReference>
<dbReference type="Pfam" id="PF03358">
    <property type="entry name" value="FMN_red"/>
    <property type="match status" value="1"/>
</dbReference>
<sequence>MQILVISGSARVESNTRKVANLGSKYLTELGADVTFFDVGHDILPLYSGAEGEELHPNVQKLRDYASQAEAFFILTPEYHSAMSGALKNALDFLGSSYFRQKPVSIAAAGGGGKGGINALNNVRTVIRGILGLGLPQQVVIDPADLTGNGQLIEAADKRFRGVVEELVTFTKAISASKVL</sequence>
<comment type="caution">
    <text evidence="3">The sequence shown here is derived from an EMBL/GenBank/DDBJ whole genome shotgun (WGS) entry which is preliminary data.</text>
</comment>
<dbReference type="PANTHER" id="PTHR30543">
    <property type="entry name" value="CHROMATE REDUCTASE"/>
    <property type="match status" value="1"/>
</dbReference>
<organism evidence="3 4">
    <name type="scientific">Baia soyae</name>
    <dbReference type="NCBI Taxonomy" id="1544746"/>
    <lineage>
        <taxon>Bacteria</taxon>
        <taxon>Bacillati</taxon>
        <taxon>Bacillota</taxon>
        <taxon>Bacilli</taxon>
        <taxon>Bacillales</taxon>
        <taxon>Thermoactinomycetaceae</taxon>
        <taxon>Baia</taxon>
    </lineage>
</organism>
<dbReference type="InterPro" id="IPR050712">
    <property type="entry name" value="NAD(P)H-dep_reductase"/>
</dbReference>
<dbReference type="EMBL" id="SLXV01000006">
    <property type="protein sequence ID" value="TCP69699.1"/>
    <property type="molecule type" value="Genomic_DNA"/>
</dbReference>
<evidence type="ECO:0000256" key="1">
    <source>
        <dbReference type="ARBA" id="ARBA00009428"/>
    </source>
</evidence>
<dbReference type="RefSeq" id="WP_131848045.1">
    <property type="nucleotide sequence ID" value="NZ_SLXV01000006.1"/>
</dbReference>
<accession>A0A4R2RYD3</accession>
<proteinExistence type="inferred from homology"/>
<evidence type="ECO:0000313" key="4">
    <source>
        <dbReference type="Proteomes" id="UP000294746"/>
    </source>
</evidence>
<dbReference type="PANTHER" id="PTHR30543:SF21">
    <property type="entry name" value="NAD(P)H-DEPENDENT FMN REDUCTASE LOT6"/>
    <property type="match status" value="1"/>
</dbReference>
<dbReference type="GO" id="GO:0005829">
    <property type="term" value="C:cytosol"/>
    <property type="evidence" value="ECO:0007669"/>
    <property type="project" value="TreeGrafter"/>
</dbReference>
<gene>
    <name evidence="3" type="ORF">EDD57_10613</name>
</gene>
<dbReference type="Proteomes" id="UP000294746">
    <property type="component" value="Unassembled WGS sequence"/>
</dbReference>
<dbReference type="Gene3D" id="3.40.50.360">
    <property type="match status" value="1"/>
</dbReference>
<dbReference type="GO" id="GO:0010181">
    <property type="term" value="F:FMN binding"/>
    <property type="evidence" value="ECO:0007669"/>
    <property type="project" value="TreeGrafter"/>
</dbReference>
<dbReference type="GO" id="GO:0016491">
    <property type="term" value="F:oxidoreductase activity"/>
    <property type="evidence" value="ECO:0007669"/>
    <property type="project" value="InterPro"/>
</dbReference>
<comment type="similarity">
    <text evidence="1">Belongs to the azoreductase type 2 family.</text>
</comment>
<dbReference type="OrthoDB" id="9790975at2"/>
<reference evidence="3 4" key="1">
    <citation type="submission" date="2019-03" db="EMBL/GenBank/DDBJ databases">
        <title>Genomic Encyclopedia of Type Strains, Phase IV (KMG-IV): sequencing the most valuable type-strain genomes for metagenomic binning, comparative biology and taxonomic classification.</title>
        <authorList>
            <person name="Goeker M."/>
        </authorList>
    </citation>
    <scope>NUCLEOTIDE SEQUENCE [LARGE SCALE GENOMIC DNA]</scope>
    <source>
        <strain evidence="3 4">DSM 46831</strain>
    </source>
</reference>
<protein>
    <submittedName>
        <fullName evidence="3">Azobenzene reductase</fullName>
    </submittedName>
</protein>
<dbReference type="InterPro" id="IPR005025">
    <property type="entry name" value="FMN_Rdtase-like_dom"/>
</dbReference>
<dbReference type="AlphaFoldDB" id="A0A4R2RYD3"/>
<name>A0A4R2RYD3_9BACL</name>
<evidence type="ECO:0000313" key="3">
    <source>
        <dbReference type="EMBL" id="TCP69699.1"/>
    </source>
</evidence>
<feature type="domain" description="NADPH-dependent FMN reductase-like" evidence="2">
    <location>
        <begin position="1"/>
        <end position="139"/>
    </location>
</feature>
<evidence type="ECO:0000259" key="2">
    <source>
        <dbReference type="Pfam" id="PF03358"/>
    </source>
</evidence>